<accession>A0A7D5XK56</accession>
<protein>
    <submittedName>
        <fullName evidence="7">Energy-coupling factor transporter transmembrane protein EcfT</fullName>
    </submittedName>
</protein>
<dbReference type="CDD" id="cd16914">
    <property type="entry name" value="EcfT"/>
    <property type="match status" value="1"/>
</dbReference>
<evidence type="ECO:0000313" key="7">
    <source>
        <dbReference type="EMBL" id="QLJ53129.1"/>
    </source>
</evidence>
<gene>
    <name evidence="7" type="ORF">Sv326_0954</name>
</gene>
<dbReference type="Pfam" id="PF02361">
    <property type="entry name" value="CbiQ"/>
    <property type="match status" value="1"/>
</dbReference>
<feature type="transmembrane region" description="Helical" evidence="6">
    <location>
        <begin position="160"/>
        <end position="179"/>
    </location>
</feature>
<comment type="subcellular location">
    <subcellularLocation>
        <location evidence="1">Membrane</location>
        <topology evidence="1">Multi-pass membrane protein</topology>
    </subcellularLocation>
</comment>
<sequence length="226" mass="25441">MIAFIPGNSLVHRTDARVKIIYLVFLLFILVTKQNLGVLVVMSLITLLLYQLSGIPLSQPCRDLGRGWLFVVIPILLHLLINPQTGIYRGIAVSLFLLNIILISLLDLYTTEISSILQALVFFKFPSELAFTLMISIRFLPVMQEELNRIRVSQALRGYGLTPLSLPIPLIVPLLHSSLKRAMELAVSLESRGFDPENIHVAVELKLAAMDYLFLLLLPFLFSLVF</sequence>
<evidence type="ECO:0000256" key="1">
    <source>
        <dbReference type="ARBA" id="ARBA00004141"/>
    </source>
</evidence>
<feature type="transmembrane region" description="Helical" evidence="6">
    <location>
        <begin position="64"/>
        <end position="81"/>
    </location>
</feature>
<feature type="transmembrane region" description="Helical" evidence="6">
    <location>
        <begin position="20"/>
        <end position="52"/>
    </location>
</feature>
<feature type="transmembrane region" description="Helical" evidence="6">
    <location>
        <begin position="199"/>
        <end position="222"/>
    </location>
</feature>
<proteinExistence type="predicted"/>
<evidence type="ECO:0000256" key="4">
    <source>
        <dbReference type="ARBA" id="ARBA00022989"/>
    </source>
</evidence>
<keyword evidence="2" id="KW-1003">Cell membrane</keyword>
<evidence type="ECO:0000313" key="8">
    <source>
        <dbReference type="Proteomes" id="UP000510821"/>
    </source>
</evidence>
<evidence type="ECO:0000256" key="2">
    <source>
        <dbReference type="ARBA" id="ARBA00022475"/>
    </source>
</evidence>
<dbReference type="EMBL" id="CP058998">
    <property type="protein sequence ID" value="QLJ53129.1"/>
    <property type="molecule type" value="Genomic_DNA"/>
</dbReference>
<dbReference type="KEGG" id="flt:Sv326_0954"/>
<dbReference type="AlphaFoldDB" id="A0A7D5XK56"/>
<dbReference type="PANTHER" id="PTHR34857:SF2">
    <property type="entry name" value="SLL0384 PROTEIN"/>
    <property type="match status" value="1"/>
</dbReference>
<keyword evidence="3 6" id="KW-0812">Transmembrane</keyword>
<dbReference type="InterPro" id="IPR003339">
    <property type="entry name" value="ABC/ECF_trnsptr_transmembrane"/>
</dbReference>
<dbReference type="GO" id="GO:0005886">
    <property type="term" value="C:plasma membrane"/>
    <property type="evidence" value="ECO:0007669"/>
    <property type="project" value="UniProtKB-ARBA"/>
</dbReference>
<evidence type="ECO:0000256" key="3">
    <source>
        <dbReference type="ARBA" id="ARBA00022692"/>
    </source>
</evidence>
<feature type="transmembrane region" description="Helical" evidence="6">
    <location>
        <begin position="87"/>
        <end position="109"/>
    </location>
</feature>
<dbReference type="PANTHER" id="PTHR34857">
    <property type="entry name" value="SLL0384 PROTEIN"/>
    <property type="match status" value="1"/>
</dbReference>
<feature type="transmembrane region" description="Helical" evidence="6">
    <location>
        <begin position="121"/>
        <end position="140"/>
    </location>
</feature>
<keyword evidence="5 6" id="KW-0472">Membrane</keyword>
<evidence type="ECO:0000256" key="6">
    <source>
        <dbReference type="SAM" id="Phobius"/>
    </source>
</evidence>
<keyword evidence="4 6" id="KW-1133">Transmembrane helix</keyword>
<dbReference type="Proteomes" id="UP000510821">
    <property type="component" value="Chromosome"/>
</dbReference>
<evidence type="ECO:0000256" key="5">
    <source>
        <dbReference type="ARBA" id="ARBA00023136"/>
    </source>
</evidence>
<dbReference type="InterPro" id="IPR051611">
    <property type="entry name" value="ECF_transporter_component"/>
</dbReference>
<organism evidence="7 8">
    <name type="scientific">Fermentimicrarchaeum limneticum</name>
    <dbReference type="NCBI Taxonomy" id="2795018"/>
    <lineage>
        <taxon>Archaea</taxon>
        <taxon>Candidatus Micrarchaeota</taxon>
        <taxon>Candidatus Fermentimicrarchaeales</taxon>
        <taxon>Candidatus Fermentimicrarchaeaceae</taxon>
        <taxon>Candidatus Fermentimicrarchaeum</taxon>
    </lineage>
</organism>
<name>A0A7D5XK56_FERL1</name>
<reference evidence="8" key="1">
    <citation type="submission" date="2020-07" db="EMBL/GenBank/DDBJ databases">
        <title>Metabolic diversity and evolutionary history of the archaeal phylum ###Micrarchaeota### uncovered from a freshwater lake metagenome.</title>
        <authorList>
            <person name="Kadnikov V.V."/>
            <person name="Savvichev A.S."/>
            <person name="Mardanov A.V."/>
            <person name="Beletsky A.V."/>
            <person name="Chupakov A.V."/>
            <person name="Kokryatskaya N.M."/>
            <person name="Pimenov N.V."/>
            <person name="Ravin N.V."/>
        </authorList>
    </citation>
    <scope>NUCLEOTIDE SEQUENCE [LARGE SCALE GENOMIC DNA]</scope>
</reference>